<dbReference type="Pfam" id="PF08546">
    <property type="entry name" value="ApbA_C"/>
    <property type="match status" value="1"/>
</dbReference>
<dbReference type="EC" id="1.1.1.169" evidence="6"/>
<sequence length="332" mass="34079">MAADTPTRLRFAVLGAGAIGTWIGAALAESGADVTLVARGAHLDALVRDGARLVSADGERTVPVRAVQDTGQVGPVDVVILAVKVHDVVAAGPALQGLLGPDTTVVAAQNGVPYWQFHGRADDGASTRLESIDPGGAVSALLPPERILGCVVYLGASILAPGVVATRPEAGLILGEPDGTSSPRLEQVARALEHAGFPVRRTADIRAEIWTKLMGNASINLVSVLTRAGLGTMVNDAGTGPIVATLMREVVEIAGAAGARPQISVDERLRITARLGDHKSSTLQDLEAGKRLELDALGAAVIEVADAVGVAAPMLRAVYALADLQARTLGLR</sequence>
<dbReference type="GO" id="GO:0005737">
    <property type="term" value="C:cytoplasm"/>
    <property type="evidence" value="ECO:0007669"/>
    <property type="project" value="TreeGrafter"/>
</dbReference>
<comment type="similarity">
    <text evidence="1">Belongs to the ketopantoate reductase family.</text>
</comment>
<organism evidence="6">
    <name type="scientific">Paraconexibacter sp. AEG42_29</name>
    <dbReference type="NCBI Taxonomy" id="2997339"/>
    <lineage>
        <taxon>Bacteria</taxon>
        <taxon>Bacillati</taxon>
        <taxon>Actinomycetota</taxon>
        <taxon>Thermoleophilia</taxon>
        <taxon>Solirubrobacterales</taxon>
        <taxon>Paraconexibacteraceae</taxon>
        <taxon>Paraconexibacter</taxon>
    </lineage>
</organism>
<reference evidence="6" key="1">
    <citation type="submission" date="2022-12" db="EMBL/GenBank/DDBJ databases">
        <title>Paraconexibacter alkalitolerans sp. nov. and Baekduia alba sp. nov., isolated from soil and emended description of the genera Paraconexibacter (Chun et al., 2020) and Baekduia (An et al., 2020).</title>
        <authorList>
            <person name="Vieira S."/>
            <person name="Huber K.J."/>
            <person name="Geppert A."/>
            <person name="Wolf J."/>
            <person name="Neumann-Schaal M."/>
            <person name="Muesken M."/>
            <person name="Overmann J."/>
        </authorList>
    </citation>
    <scope>NUCLEOTIDE SEQUENCE</scope>
    <source>
        <strain evidence="6">AEG42_29</strain>
    </source>
</reference>
<dbReference type="FunFam" id="1.10.1040.10:FF:000017">
    <property type="entry name" value="2-dehydropantoate 2-reductase"/>
    <property type="match status" value="1"/>
</dbReference>
<keyword evidence="2" id="KW-0521">NADP</keyword>
<dbReference type="Gene3D" id="3.40.50.720">
    <property type="entry name" value="NAD(P)-binding Rossmann-like Domain"/>
    <property type="match status" value="1"/>
</dbReference>
<dbReference type="SUPFAM" id="SSF51735">
    <property type="entry name" value="NAD(P)-binding Rossmann-fold domains"/>
    <property type="match status" value="1"/>
</dbReference>
<dbReference type="EMBL" id="CP114014">
    <property type="protein sequence ID" value="XAY07268.1"/>
    <property type="molecule type" value="Genomic_DNA"/>
</dbReference>
<proteinExistence type="inferred from homology"/>
<evidence type="ECO:0000256" key="2">
    <source>
        <dbReference type="ARBA" id="ARBA00022857"/>
    </source>
</evidence>
<protein>
    <submittedName>
        <fullName evidence="6">2-dehydropantoate 2-reductase</fullName>
        <ecNumber evidence="6">1.1.1.169</ecNumber>
    </submittedName>
</protein>
<feature type="domain" description="Ketopantoate reductase C-terminal" evidence="5">
    <location>
        <begin position="204"/>
        <end position="323"/>
    </location>
</feature>
<dbReference type="SUPFAM" id="SSF48179">
    <property type="entry name" value="6-phosphogluconate dehydrogenase C-terminal domain-like"/>
    <property type="match status" value="1"/>
</dbReference>
<keyword evidence="3 6" id="KW-0560">Oxidoreductase</keyword>
<dbReference type="Pfam" id="PF02558">
    <property type="entry name" value="ApbA"/>
    <property type="match status" value="1"/>
</dbReference>
<dbReference type="InterPro" id="IPR008927">
    <property type="entry name" value="6-PGluconate_DH-like_C_sf"/>
</dbReference>
<gene>
    <name evidence="6" type="ORF">DSM112329_04149</name>
</gene>
<dbReference type="KEGG" id="parq:DSM112329_04149"/>
<dbReference type="NCBIfam" id="NF005089">
    <property type="entry name" value="PRK06522.1-4"/>
    <property type="match status" value="1"/>
</dbReference>
<evidence type="ECO:0000256" key="1">
    <source>
        <dbReference type="ARBA" id="ARBA00007870"/>
    </source>
</evidence>
<dbReference type="InterPro" id="IPR013328">
    <property type="entry name" value="6PGD_dom2"/>
</dbReference>
<evidence type="ECO:0000256" key="3">
    <source>
        <dbReference type="ARBA" id="ARBA00023002"/>
    </source>
</evidence>
<feature type="domain" description="Ketopantoate reductase N-terminal" evidence="4">
    <location>
        <begin position="12"/>
        <end position="177"/>
    </location>
</feature>
<name>A0AAU7AZY5_9ACTN</name>
<dbReference type="InterPro" id="IPR051402">
    <property type="entry name" value="KPR-Related"/>
</dbReference>
<evidence type="ECO:0000259" key="4">
    <source>
        <dbReference type="Pfam" id="PF02558"/>
    </source>
</evidence>
<dbReference type="RefSeq" id="WP_354698467.1">
    <property type="nucleotide sequence ID" value="NZ_CP114014.1"/>
</dbReference>
<evidence type="ECO:0000259" key="5">
    <source>
        <dbReference type="Pfam" id="PF08546"/>
    </source>
</evidence>
<dbReference type="AlphaFoldDB" id="A0AAU7AZY5"/>
<dbReference type="FunFam" id="3.40.50.720:FF:000307">
    <property type="entry name" value="2-dehydropantoate 2-reductase"/>
    <property type="match status" value="1"/>
</dbReference>
<dbReference type="GO" id="GO:0008677">
    <property type="term" value="F:2-dehydropantoate 2-reductase activity"/>
    <property type="evidence" value="ECO:0007669"/>
    <property type="project" value="UniProtKB-EC"/>
</dbReference>
<dbReference type="Gene3D" id="1.10.1040.10">
    <property type="entry name" value="N-(1-d-carboxylethyl)-l-norvaline Dehydrogenase, domain 2"/>
    <property type="match status" value="1"/>
</dbReference>
<dbReference type="InterPro" id="IPR013752">
    <property type="entry name" value="KPA_reductase"/>
</dbReference>
<evidence type="ECO:0000313" key="6">
    <source>
        <dbReference type="EMBL" id="XAY07268.1"/>
    </source>
</evidence>
<dbReference type="PANTHER" id="PTHR21708:SF45">
    <property type="entry name" value="2-DEHYDROPANTOATE 2-REDUCTASE"/>
    <property type="match status" value="1"/>
</dbReference>
<dbReference type="InterPro" id="IPR036291">
    <property type="entry name" value="NAD(P)-bd_dom_sf"/>
</dbReference>
<dbReference type="PANTHER" id="PTHR21708">
    <property type="entry name" value="PROBABLE 2-DEHYDROPANTOATE 2-REDUCTASE"/>
    <property type="match status" value="1"/>
</dbReference>
<accession>A0AAU7AZY5</accession>
<dbReference type="InterPro" id="IPR013332">
    <property type="entry name" value="KPR_N"/>
</dbReference>